<dbReference type="Gene3D" id="2.60.420.10">
    <property type="entry name" value="Maltose phosphorylase, domain 3"/>
    <property type="match status" value="1"/>
</dbReference>
<feature type="domain" description="Alpha-L-rhamnosidase six-hairpin glycosidase" evidence="3">
    <location>
        <begin position="568"/>
        <end position="909"/>
    </location>
</feature>
<dbReference type="SUPFAM" id="SSF49785">
    <property type="entry name" value="Galactose-binding domain-like"/>
    <property type="match status" value="1"/>
</dbReference>
<gene>
    <name evidence="6" type="ORF">ACFPXP_21385</name>
</gene>
<dbReference type="Gene3D" id="1.50.10.10">
    <property type="match status" value="1"/>
</dbReference>
<proteinExistence type="predicted"/>
<dbReference type="RefSeq" id="WP_379896498.1">
    <property type="nucleotide sequence ID" value="NZ_CBCSCT010000005.1"/>
</dbReference>
<keyword evidence="6" id="KW-0378">Hydrolase</keyword>
<dbReference type="Pfam" id="PF21557">
    <property type="entry name" value="RhaB_D2"/>
    <property type="match status" value="1"/>
</dbReference>
<dbReference type="PANTHER" id="PTHR34987">
    <property type="entry name" value="C, PUTATIVE (AFU_ORTHOLOGUE AFUA_3G02880)-RELATED"/>
    <property type="match status" value="1"/>
</dbReference>
<dbReference type="GO" id="GO:0016787">
    <property type="term" value="F:hydrolase activity"/>
    <property type="evidence" value="ECO:0007669"/>
    <property type="project" value="UniProtKB-KW"/>
</dbReference>
<feature type="domain" description="Bacterial alpha-L-rhamnosidase N-terminal" evidence="2">
    <location>
        <begin position="40"/>
        <end position="190"/>
    </location>
</feature>
<dbReference type="InterPro" id="IPR048653">
    <property type="entry name" value="RhaB_D2"/>
</dbReference>
<dbReference type="SUPFAM" id="SSF48208">
    <property type="entry name" value="Six-hairpin glycosidases"/>
    <property type="match status" value="1"/>
</dbReference>
<dbReference type="Pfam" id="PF05592">
    <property type="entry name" value="Bac_rhamnosid"/>
    <property type="match status" value="1"/>
</dbReference>
<evidence type="ECO:0000259" key="3">
    <source>
        <dbReference type="Pfam" id="PF17389"/>
    </source>
</evidence>
<dbReference type="Pfam" id="PF17390">
    <property type="entry name" value="Bac_rhamnosid_C"/>
    <property type="match status" value="1"/>
</dbReference>
<comment type="caution">
    <text evidence="6">The sequence shown here is derived from an EMBL/GenBank/DDBJ whole genome shotgun (WGS) entry which is preliminary data.</text>
</comment>
<dbReference type="Pfam" id="PF08531">
    <property type="entry name" value="Bac_rhamnosid_N"/>
    <property type="match status" value="1"/>
</dbReference>
<dbReference type="EMBL" id="JBHSQV010000186">
    <property type="protein sequence ID" value="MFC5988965.1"/>
    <property type="molecule type" value="Genomic_DNA"/>
</dbReference>
<dbReference type="Pfam" id="PF17389">
    <property type="entry name" value="Bac_rhamnosid6H"/>
    <property type="match status" value="1"/>
</dbReference>
<evidence type="ECO:0000313" key="6">
    <source>
        <dbReference type="EMBL" id="MFC5988965.1"/>
    </source>
</evidence>
<organism evidence="6 7">
    <name type="scientific">Marinicrinis lubricantis</name>
    <dbReference type="NCBI Taxonomy" id="2086470"/>
    <lineage>
        <taxon>Bacteria</taxon>
        <taxon>Bacillati</taxon>
        <taxon>Bacillota</taxon>
        <taxon>Bacilli</taxon>
        <taxon>Bacillales</taxon>
        <taxon>Paenibacillaceae</taxon>
    </lineage>
</organism>
<accession>A0ABW1IV14</accession>
<dbReference type="PANTHER" id="PTHR34987:SF2">
    <property type="entry name" value="B, PUTATIVE (AFU_ORTHOLOGUE AFUA_7G05040)-RELATED"/>
    <property type="match status" value="1"/>
</dbReference>
<evidence type="ECO:0000259" key="1">
    <source>
        <dbReference type="Pfam" id="PF05592"/>
    </source>
</evidence>
<dbReference type="InterPro" id="IPR008902">
    <property type="entry name" value="Rhamnosid_concanavalin"/>
</dbReference>
<dbReference type="InterPro" id="IPR012341">
    <property type="entry name" value="6hp_glycosidase-like_sf"/>
</dbReference>
<dbReference type="InterPro" id="IPR008979">
    <property type="entry name" value="Galactose-bd-like_sf"/>
</dbReference>
<keyword evidence="7" id="KW-1185">Reference proteome</keyword>
<sequence length="992" mass="113075">MMKDQAISWQAQWIWNAYEESPRNEWWCFRKEFTVSAAEAEHATLSITADSRYVLYVNGTQLGRGPVRCWPLEQVYDTYEVGHLLKKDQKNTIAVLVMHFGISTYSYLLGRGGLIAQLNVVDSDHHCDAILTTDASWKVSRHFGQHSRVPRMSFQQGFAERIDARNWDEAWVLPEYNDAAWEHATVIGEPGMEPWKKLIPRDIPLMSETDAYPSRVESLHEVRPVDWTTIIDTRTQMAPGSEEHANAYGYAGYIATVVRADESGTAKVGFTYRSPHVHGLILNGERFTREQLMSGPLEVKLHQGDNLFMVELIGQDHGRGLFLGMDSELPFELVSPLTDEAAYSPFVSIGPFYQYEYIDHQFGTDAQAKHRAIAACGARDEKAIDAEAAQDKQEFKIFCSAGESRTAHELMEWKEWIRPVPLQLVSEDAVISLSAWKKVSTEHPVQAQLQQAVMATPLAAVLPVYSGADTELIIDFGKVMSGYISFELDAGEGTIVDLYGFEYMRDGWIQHMHYLENSIRYICREGRQQYLSPIRRGFRYIIVTVRQASRPVRLYDLHMKLNHYPIAEVGQFQCSDAMLNEIWKISQHTTKLCMEDTFVDCPSFEQAFWVGDSRNEALIAYYLFGSEEFIKRCLQLVPGSRYQTPLLVDQVPSGFNSVIPNWTFFWVIACLEYYKRTNDEDFVRTIWPEVQHTLSHYMELLDERGLLFMHAWNFLDWAPIDQPRHGVVTHQNMFLVGALHAAADLAEIAQATEDADVCRQQAKQLKSAVNAVLWSDEMEAYLDCIHGDGRHSDIFSMQTQVVALLCGIAEGDRHRKLASYMVSPPETFVPIGSPFMSFFYYEALAQIGEFDQMVDDIRYQYGRMIQYGATTCWEMYPKVDIDEDHPQQLTRSHCHAWSAAPPYFLGSYVLGVRGEASGWRKVSVQPNPCGLTWARGSVPLPDSGRIDVSWRLTDDHKLKLQISAPPQVEVEAKLPDGYEGEMILKRTGSYDV</sequence>
<dbReference type="InterPro" id="IPR008928">
    <property type="entry name" value="6-hairpin_glycosidase_sf"/>
</dbReference>
<evidence type="ECO:0000259" key="2">
    <source>
        <dbReference type="Pfam" id="PF08531"/>
    </source>
</evidence>
<name>A0ABW1IV14_9BACL</name>
<dbReference type="InterPro" id="IPR035398">
    <property type="entry name" value="Bac_rhamnosid_C"/>
</dbReference>
<evidence type="ECO:0000313" key="7">
    <source>
        <dbReference type="Proteomes" id="UP001596250"/>
    </source>
</evidence>
<evidence type="ECO:0000259" key="4">
    <source>
        <dbReference type="Pfam" id="PF17390"/>
    </source>
</evidence>
<evidence type="ECO:0000259" key="5">
    <source>
        <dbReference type="Pfam" id="PF21557"/>
    </source>
</evidence>
<dbReference type="Gene3D" id="2.60.120.260">
    <property type="entry name" value="Galactose-binding domain-like"/>
    <property type="match status" value="3"/>
</dbReference>
<dbReference type="InterPro" id="IPR035396">
    <property type="entry name" value="Bac_rhamnosid6H"/>
</dbReference>
<protein>
    <submittedName>
        <fullName evidence="6">Family 78 glycoside hydrolase catalytic domain</fullName>
    </submittedName>
</protein>
<dbReference type="Proteomes" id="UP001596250">
    <property type="component" value="Unassembled WGS sequence"/>
</dbReference>
<dbReference type="InterPro" id="IPR013737">
    <property type="entry name" value="Bac_rhamnosid_N"/>
</dbReference>
<feature type="domain" description="Alpha-L-rhamnosidase concanavalin-like" evidence="1">
    <location>
        <begin position="469"/>
        <end position="548"/>
    </location>
</feature>
<feature type="domain" description="Alpha-L-rhamnosidase" evidence="5">
    <location>
        <begin position="227"/>
        <end position="376"/>
    </location>
</feature>
<feature type="domain" description="Alpha-L-rhamnosidase C-terminal" evidence="4">
    <location>
        <begin position="911"/>
        <end position="982"/>
    </location>
</feature>
<reference evidence="7" key="1">
    <citation type="journal article" date="2019" name="Int. J. Syst. Evol. Microbiol.">
        <title>The Global Catalogue of Microorganisms (GCM) 10K type strain sequencing project: providing services to taxonomists for standard genome sequencing and annotation.</title>
        <authorList>
            <consortium name="The Broad Institute Genomics Platform"/>
            <consortium name="The Broad Institute Genome Sequencing Center for Infectious Disease"/>
            <person name="Wu L."/>
            <person name="Ma J."/>
        </authorList>
    </citation>
    <scope>NUCLEOTIDE SEQUENCE [LARGE SCALE GENOMIC DNA]</scope>
    <source>
        <strain evidence="7">CCM 8749</strain>
    </source>
</reference>